<evidence type="ECO:0000256" key="5">
    <source>
        <dbReference type="SAM" id="SignalP"/>
    </source>
</evidence>
<evidence type="ECO:0000256" key="1">
    <source>
        <dbReference type="ARBA" id="ARBA00022722"/>
    </source>
</evidence>
<proteinExistence type="predicted"/>
<dbReference type="InterPro" id="IPR035437">
    <property type="entry name" value="SNase_OB-fold_sf"/>
</dbReference>
<evidence type="ECO:0000313" key="8">
    <source>
        <dbReference type="Proteomes" id="UP000012081"/>
    </source>
</evidence>
<dbReference type="PANTHER" id="PTHR12302">
    <property type="entry name" value="EBNA2 BINDING PROTEIN P100"/>
    <property type="match status" value="1"/>
</dbReference>
<dbReference type="EMBL" id="APBN01000002">
    <property type="protein sequence ID" value="EMT53787.1"/>
    <property type="molecule type" value="Genomic_DNA"/>
</dbReference>
<keyword evidence="1" id="KW-0540">Nuclease</keyword>
<keyword evidence="3" id="KW-0378">Hydrolase</keyword>
<dbReference type="Pfam" id="PF00565">
    <property type="entry name" value="SNase"/>
    <property type="match status" value="1"/>
</dbReference>
<dbReference type="InterPro" id="IPR016071">
    <property type="entry name" value="Staphylococal_nuclease_OB-fold"/>
</dbReference>
<protein>
    <submittedName>
        <fullName evidence="7">Nuclease</fullName>
    </submittedName>
</protein>
<feature type="signal peptide" evidence="5">
    <location>
        <begin position="1"/>
        <end position="19"/>
    </location>
</feature>
<dbReference type="PATRIC" id="fig|1300222.3.peg.1484"/>
<dbReference type="OrthoDB" id="4376109at2"/>
<dbReference type="CDD" id="cd00175">
    <property type="entry name" value="SNc"/>
    <property type="match status" value="1"/>
</dbReference>
<gene>
    <name evidence="7" type="ORF">I532_07225</name>
</gene>
<dbReference type="GO" id="GO:0004519">
    <property type="term" value="F:endonuclease activity"/>
    <property type="evidence" value="ECO:0007669"/>
    <property type="project" value="UniProtKB-KW"/>
</dbReference>
<evidence type="ECO:0000313" key="7">
    <source>
        <dbReference type="EMBL" id="EMT53787.1"/>
    </source>
</evidence>
<organism evidence="7 8">
    <name type="scientific">Brevibacillus borstelensis AK1</name>
    <dbReference type="NCBI Taxonomy" id="1300222"/>
    <lineage>
        <taxon>Bacteria</taxon>
        <taxon>Bacillati</taxon>
        <taxon>Bacillota</taxon>
        <taxon>Bacilli</taxon>
        <taxon>Bacillales</taxon>
        <taxon>Paenibacillaceae</taxon>
        <taxon>Brevibacillus</taxon>
    </lineage>
</organism>
<accession>M8DK05</accession>
<dbReference type="STRING" id="1300222.I532_07225"/>
<name>M8DK05_9BACL</name>
<reference evidence="7 8" key="1">
    <citation type="submission" date="2013-03" db="EMBL/GenBank/DDBJ databases">
        <title>Assembly of a new bacterial strain Brevibacillus borstelensis AK1.</title>
        <authorList>
            <person name="Rajan I."/>
            <person name="PoliReddy D."/>
            <person name="Sugumar T."/>
            <person name="Rathinam K."/>
            <person name="Alqarawi S."/>
            <person name="Khalil A.B."/>
            <person name="Sivakumar N."/>
        </authorList>
    </citation>
    <scope>NUCLEOTIDE SEQUENCE [LARGE SCALE GENOMIC DNA]</scope>
    <source>
        <strain evidence="7 8">AK1</strain>
    </source>
</reference>
<dbReference type="PANTHER" id="PTHR12302:SF3">
    <property type="entry name" value="SERINE_THREONINE-PROTEIN KINASE 31"/>
    <property type="match status" value="1"/>
</dbReference>
<dbReference type="Gene3D" id="2.40.50.90">
    <property type="match status" value="1"/>
</dbReference>
<keyword evidence="8" id="KW-1185">Reference proteome</keyword>
<evidence type="ECO:0000256" key="2">
    <source>
        <dbReference type="ARBA" id="ARBA00022759"/>
    </source>
</evidence>
<dbReference type="SUPFAM" id="SSF50199">
    <property type="entry name" value="Staphylococcal nuclease"/>
    <property type="match status" value="1"/>
</dbReference>
<evidence type="ECO:0000256" key="3">
    <source>
        <dbReference type="ARBA" id="ARBA00022801"/>
    </source>
</evidence>
<keyword evidence="5" id="KW-0732">Signal</keyword>
<feature type="compositionally biased region" description="Low complexity" evidence="4">
    <location>
        <begin position="167"/>
        <end position="179"/>
    </location>
</feature>
<dbReference type="RefSeq" id="WP_003387322.1">
    <property type="nucleotide sequence ID" value="NZ_APBN01000002.1"/>
</dbReference>
<feature type="chain" id="PRO_5004095261" evidence="5">
    <location>
        <begin position="20"/>
        <end position="270"/>
    </location>
</feature>
<sequence length="270" mass="29702">MKRLSAWLVIMACLLYACAAPEGPKPNGEMTTTVKRVVDGDTFEIATGEKVRLIGVDTPETVKPNHPVEPYGKEASNFTKELLTGQEVRLVFDVEPHDRYKRLLAYVYLMDGTFVNEKLVKEGYARIMTIPPNVAKADVFLEAEREAREHNRGLWGLELSNGKAESKNGNAASKNGANSSKDKASESKDKASDSNEKTGQPKNSAGETNNQNTEQAETPPAGKLIKGNINSKGDKIYHVPGSRNYDQTKAEVWFATEEEAQAAGYRAPKR</sequence>
<feature type="compositionally biased region" description="Polar residues" evidence="4">
    <location>
        <begin position="198"/>
        <end position="216"/>
    </location>
</feature>
<feature type="compositionally biased region" description="Basic and acidic residues" evidence="4">
    <location>
        <begin position="180"/>
        <end position="196"/>
    </location>
</feature>
<dbReference type="Proteomes" id="UP000012081">
    <property type="component" value="Unassembled WGS sequence"/>
</dbReference>
<dbReference type="SMART" id="SM00318">
    <property type="entry name" value="SNc"/>
    <property type="match status" value="1"/>
</dbReference>
<evidence type="ECO:0000256" key="4">
    <source>
        <dbReference type="SAM" id="MobiDB-lite"/>
    </source>
</evidence>
<comment type="caution">
    <text evidence="7">The sequence shown here is derived from an EMBL/GenBank/DDBJ whole genome shotgun (WGS) entry which is preliminary data.</text>
</comment>
<feature type="domain" description="TNase-like" evidence="6">
    <location>
        <begin position="28"/>
        <end position="157"/>
    </location>
</feature>
<dbReference type="AlphaFoldDB" id="M8DK05"/>
<evidence type="ECO:0000259" key="6">
    <source>
        <dbReference type="PROSITE" id="PS50830"/>
    </source>
</evidence>
<dbReference type="PROSITE" id="PS50830">
    <property type="entry name" value="TNASE_3"/>
    <property type="match status" value="1"/>
</dbReference>
<dbReference type="GO" id="GO:0016787">
    <property type="term" value="F:hydrolase activity"/>
    <property type="evidence" value="ECO:0007669"/>
    <property type="project" value="UniProtKB-KW"/>
</dbReference>
<keyword evidence="2" id="KW-0255">Endonuclease</keyword>
<feature type="region of interest" description="Disordered" evidence="4">
    <location>
        <begin position="159"/>
        <end position="242"/>
    </location>
</feature>
<dbReference type="PROSITE" id="PS51257">
    <property type="entry name" value="PROKAR_LIPOPROTEIN"/>
    <property type="match status" value="1"/>
</dbReference>